<accession>A0ABS2LWK6</accession>
<evidence type="ECO:0000313" key="3">
    <source>
        <dbReference type="Proteomes" id="UP000764837"/>
    </source>
</evidence>
<gene>
    <name evidence="2" type="ORF">JOD64_003790</name>
</gene>
<proteinExistence type="predicted"/>
<name>A0ABS2LWK6_9ACTN</name>
<reference evidence="2 3" key="1">
    <citation type="submission" date="2021-01" db="EMBL/GenBank/DDBJ databases">
        <title>Sequencing the genomes of 1000 actinobacteria strains.</title>
        <authorList>
            <person name="Klenk H.-P."/>
        </authorList>
    </citation>
    <scope>NUCLEOTIDE SEQUENCE [LARGE SCALE GENOMIC DNA]</scope>
    <source>
        <strain evidence="2 3">DSM 100204</strain>
    </source>
</reference>
<sequence length="147" mass="15106">MENPSDLHDAFALVAPDHPDPPRTATVLVKAGADRVHSFRDASGRRPVTDEWGTDPRDIAVAGATSGVLRSPTAATAGAPALLGATLGTIGAYLGLIGAYWGRLATLGHVPVVHLLVLVLGLPLIAAACGWLLAGREPPTVARRALT</sequence>
<feature type="transmembrane region" description="Helical" evidence="1">
    <location>
        <begin position="79"/>
        <end position="101"/>
    </location>
</feature>
<feature type="transmembrane region" description="Helical" evidence="1">
    <location>
        <begin position="113"/>
        <end position="134"/>
    </location>
</feature>
<keyword evidence="1" id="KW-0472">Membrane</keyword>
<evidence type="ECO:0000313" key="2">
    <source>
        <dbReference type="EMBL" id="MBM7492568.1"/>
    </source>
</evidence>
<dbReference type="Proteomes" id="UP000764837">
    <property type="component" value="Unassembled WGS sequence"/>
</dbReference>
<organism evidence="2 3">
    <name type="scientific">Micromonospora luteifusca</name>
    <dbReference type="NCBI Taxonomy" id="709860"/>
    <lineage>
        <taxon>Bacteria</taxon>
        <taxon>Bacillati</taxon>
        <taxon>Actinomycetota</taxon>
        <taxon>Actinomycetes</taxon>
        <taxon>Micromonosporales</taxon>
        <taxon>Micromonosporaceae</taxon>
        <taxon>Micromonospora</taxon>
    </lineage>
</organism>
<comment type="caution">
    <text evidence="2">The sequence shown here is derived from an EMBL/GenBank/DDBJ whole genome shotgun (WGS) entry which is preliminary data.</text>
</comment>
<keyword evidence="1" id="KW-1133">Transmembrane helix</keyword>
<dbReference type="EMBL" id="JAFBBP010000001">
    <property type="protein sequence ID" value="MBM7492568.1"/>
    <property type="molecule type" value="Genomic_DNA"/>
</dbReference>
<protein>
    <submittedName>
        <fullName evidence="2">Uncharacterized protein</fullName>
    </submittedName>
</protein>
<evidence type="ECO:0000256" key="1">
    <source>
        <dbReference type="SAM" id="Phobius"/>
    </source>
</evidence>
<dbReference type="RefSeq" id="WP_204943426.1">
    <property type="nucleotide sequence ID" value="NZ_JAFBBP010000001.1"/>
</dbReference>
<keyword evidence="3" id="KW-1185">Reference proteome</keyword>
<keyword evidence="1" id="KW-0812">Transmembrane</keyword>